<proteinExistence type="predicted"/>
<dbReference type="HOGENOM" id="CLU_1538441_0_0_9"/>
<dbReference type="KEGG" id="nth:Nther_0547"/>
<keyword evidence="2" id="KW-0472">Membrane</keyword>
<accession>B2A6D2</accession>
<dbReference type="OrthoDB" id="1908598at2"/>
<keyword evidence="5" id="KW-1185">Reference proteome</keyword>
<name>B2A6D2_NATTJ</name>
<dbReference type="Pfam" id="PF26347">
    <property type="entry name" value="YtrI_sporulation"/>
    <property type="match status" value="1"/>
</dbReference>
<dbReference type="AlphaFoldDB" id="B2A6D2"/>
<dbReference type="RefSeq" id="WP_012447029.1">
    <property type="nucleotide sequence ID" value="NC_010718.1"/>
</dbReference>
<feature type="transmembrane region" description="Helical" evidence="2">
    <location>
        <begin position="24"/>
        <end position="44"/>
    </location>
</feature>
<feature type="coiled-coil region" evidence="1">
    <location>
        <begin position="48"/>
        <end position="82"/>
    </location>
</feature>
<reference evidence="4 5" key="2">
    <citation type="journal article" date="2011" name="J. Bacteriol.">
        <title>Complete genome sequence of the anaerobic, halophilic alkalithermophile Natranaerobius thermophilus JW/NM-WN-LF.</title>
        <authorList>
            <person name="Zhao B."/>
            <person name="Mesbah N.M."/>
            <person name="Dalin E."/>
            <person name="Goodwin L."/>
            <person name="Nolan M."/>
            <person name="Pitluck S."/>
            <person name="Chertkov O."/>
            <person name="Brettin T.S."/>
            <person name="Han J."/>
            <person name="Larimer F.W."/>
            <person name="Land M.L."/>
            <person name="Hauser L."/>
            <person name="Kyrpides N."/>
            <person name="Wiegel J."/>
        </authorList>
    </citation>
    <scope>NUCLEOTIDE SEQUENCE [LARGE SCALE GENOMIC DNA]</scope>
    <source>
        <strain evidence="5">ATCC BAA-1301 / DSM 18059 / JW/NM-WN-LF</strain>
    </source>
</reference>
<reference evidence="4 5" key="1">
    <citation type="submission" date="2008-04" db="EMBL/GenBank/DDBJ databases">
        <title>Complete sequence of chromosome of Natranaerobius thermophilus JW/NM-WN-LF.</title>
        <authorList>
            <consortium name="US DOE Joint Genome Institute"/>
            <person name="Copeland A."/>
            <person name="Lucas S."/>
            <person name="Lapidus A."/>
            <person name="Glavina del Rio T."/>
            <person name="Dalin E."/>
            <person name="Tice H."/>
            <person name="Bruce D."/>
            <person name="Goodwin L."/>
            <person name="Pitluck S."/>
            <person name="Chertkov O."/>
            <person name="Brettin T."/>
            <person name="Detter J.C."/>
            <person name="Han C."/>
            <person name="Kuske C.R."/>
            <person name="Schmutz J."/>
            <person name="Larimer F."/>
            <person name="Land M."/>
            <person name="Hauser L."/>
            <person name="Kyrpides N."/>
            <person name="Lykidis A."/>
            <person name="Mesbah N.M."/>
            <person name="Wiegel J."/>
        </authorList>
    </citation>
    <scope>NUCLEOTIDE SEQUENCE [LARGE SCALE GENOMIC DNA]</scope>
    <source>
        <strain evidence="5">ATCC BAA-1301 / DSM 18059 / JW/NM-WN-LF</strain>
    </source>
</reference>
<dbReference type="EMBL" id="CP001034">
    <property type="protein sequence ID" value="ACB84143.1"/>
    <property type="molecule type" value="Genomic_DNA"/>
</dbReference>
<gene>
    <name evidence="4" type="ordered locus">Nther_0547</name>
</gene>
<dbReference type="STRING" id="457570.Nther_0547"/>
<keyword evidence="2" id="KW-0812">Transmembrane</keyword>
<evidence type="ECO:0000256" key="1">
    <source>
        <dbReference type="SAM" id="Coils"/>
    </source>
</evidence>
<dbReference type="InParanoid" id="B2A6D2"/>
<dbReference type="Proteomes" id="UP000001683">
    <property type="component" value="Chromosome"/>
</dbReference>
<dbReference type="eggNOG" id="ENOG50339M8">
    <property type="taxonomic scope" value="Bacteria"/>
</dbReference>
<feature type="domain" description="Sporulation membrane protein YtrI C-terminal" evidence="3">
    <location>
        <begin position="107"/>
        <end position="168"/>
    </location>
</feature>
<dbReference type="InterPro" id="IPR058620">
    <property type="entry name" value="YtrI_C"/>
</dbReference>
<evidence type="ECO:0000313" key="4">
    <source>
        <dbReference type="EMBL" id="ACB84143.1"/>
    </source>
</evidence>
<sequence length="174" mass="20713">MIFKLTNIENQSPTKETRNKLRKIFLGWFLLGILIGATSTSYFLNYQIENLYWEKTELEQELSQTENRMEKLEEELRTLEEKWEQDPSNVVKDANIVVDYEDNPQVVLAIKEFCQDIAQEIIGYQINKLEPELIFQMFDNRSTKVEEQEYKINVNSLIISERLTLWIEPEKVNN</sequence>
<keyword evidence="1" id="KW-0175">Coiled coil</keyword>
<protein>
    <recommendedName>
        <fullName evidence="3">Sporulation membrane protein YtrI C-terminal domain-containing protein</fullName>
    </recommendedName>
</protein>
<evidence type="ECO:0000256" key="2">
    <source>
        <dbReference type="SAM" id="Phobius"/>
    </source>
</evidence>
<organism evidence="4 5">
    <name type="scientific">Natranaerobius thermophilus (strain ATCC BAA-1301 / DSM 18059 / JW/NM-WN-LF)</name>
    <dbReference type="NCBI Taxonomy" id="457570"/>
    <lineage>
        <taxon>Bacteria</taxon>
        <taxon>Bacillati</taxon>
        <taxon>Bacillota</taxon>
        <taxon>Clostridia</taxon>
        <taxon>Natranaerobiales</taxon>
        <taxon>Natranaerobiaceae</taxon>
        <taxon>Natranaerobius</taxon>
    </lineage>
</organism>
<evidence type="ECO:0000313" key="5">
    <source>
        <dbReference type="Proteomes" id="UP000001683"/>
    </source>
</evidence>
<keyword evidence="2" id="KW-1133">Transmembrane helix</keyword>
<evidence type="ECO:0000259" key="3">
    <source>
        <dbReference type="Pfam" id="PF26347"/>
    </source>
</evidence>